<feature type="compositionally biased region" description="Basic and acidic residues" evidence="1">
    <location>
        <begin position="17"/>
        <end position="40"/>
    </location>
</feature>
<dbReference type="Proteomes" id="UP001190700">
    <property type="component" value="Unassembled WGS sequence"/>
</dbReference>
<dbReference type="AlphaFoldDB" id="A0AAE0EMK5"/>
<comment type="caution">
    <text evidence="2">The sequence shown here is derived from an EMBL/GenBank/DDBJ whole genome shotgun (WGS) entry which is preliminary data.</text>
</comment>
<reference evidence="2 3" key="1">
    <citation type="journal article" date="2015" name="Genome Biol. Evol.">
        <title>Comparative Genomics of a Bacterivorous Green Alga Reveals Evolutionary Causalities and Consequences of Phago-Mixotrophic Mode of Nutrition.</title>
        <authorList>
            <person name="Burns J.A."/>
            <person name="Paasch A."/>
            <person name="Narechania A."/>
            <person name="Kim E."/>
        </authorList>
    </citation>
    <scope>NUCLEOTIDE SEQUENCE [LARGE SCALE GENOMIC DNA]</scope>
    <source>
        <strain evidence="2 3">PLY_AMNH</strain>
    </source>
</reference>
<proteinExistence type="predicted"/>
<sequence length="107" mass="11713">MEASAARSDWLSVPEGECGRMRAPPECRRGEEQKEREREMGSVCCSERVPLARQQAMTSEKSRSPGTGQRGPGSGSPEAEYTDQPGAQMSTSRNSIEHSSCLTIQHE</sequence>
<evidence type="ECO:0000256" key="1">
    <source>
        <dbReference type="SAM" id="MobiDB-lite"/>
    </source>
</evidence>
<evidence type="ECO:0000313" key="2">
    <source>
        <dbReference type="EMBL" id="KAK3233272.1"/>
    </source>
</evidence>
<gene>
    <name evidence="2" type="ORF">CYMTET_56428</name>
</gene>
<evidence type="ECO:0000313" key="3">
    <source>
        <dbReference type="Proteomes" id="UP001190700"/>
    </source>
</evidence>
<dbReference type="EMBL" id="LGRX02035767">
    <property type="protein sequence ID" value="KAK3233272.1"/>
    <property type="molecule type" value="Genomic_DNA"/>
</dbReference>
<feature type="region of interest" description="Disordered" evidence="1">
    <location>
        <begin position="1"/>
        <end position="107"/>
    </location>
</feature>
<protein>
    <submittedName>
        <fullName evidence="2">Uncharacterized protein</fullName>
    </submittedName>
</protein>
<feature type="compositionally biased region" description="Polar residues" evidence="1">
    <location>
        <begin position="85"/>
        <end position="107"/>
    </location>
</feature>
<accession>A0AAE0EMK5</accession>
<keyword evidence="3" id="KW-1185">Reference proteome</keyword>
<name>A0AAE0EMK5_9CHLO</name>
<organism evidence="2 3">
    <name type="scientific">Cymbomonas tetramitiformis</name>
    <dbReference type="NCBI Taxonomy" id="36881"/>
    <lineage>
        <taxon>Eukaryota</taxon>
        <taxon>Viridiplantae</taxon>
        <taxon>Chlorophyta</taxon>
        <taxon>Pyramimonadophyceae</taxon>
        <taxon>Pyramimonadales</taxon>
        <taxon>Pyramimonadaceae</taxon>
        <taxon>Cymbomonas</taxon>
    </lineage>
</organism>
<feature type="compositionally biased region" description="Polar residues" evidence="1">
    <location>
        <begin position="55"/>
        <end position="67"/>
    </location>
</feature>